<evidence type="ECO:0000313" key="4">
    <source>
        <dbReference type="EMBL" id="POS71594.1"/>
    </source>
</evidence>
<dbReference type="AlphaFoldDB" id="A0A2P5HMW0"/>
<dbReference type="OrthoDB" id="5311469at2759"/>
<proteinExistence type="predicted"/>
<feature type="transmembrane region" description="Helical" evidence="2">
    <location>
        <begin position="90"/>
        <end position="108"/>
    </location>
</feature>
<keyword evidence="3" id="KW-0732">Signal</keyword>
<keyword evidence="2" id="KW-0812">Transmembrane</keyword>
<organism evidence="4 5">
    <name type="scientific">Diaporthe helianthi</name>
    <dbReference type="NCBI Taxonomy" id="158607"/>
    <lineage>
        <taxon>Eukaryota</taxon>
        <taxon>Fungi</taxon>
        <taxon>Dikarya</taxon>
        <taxon>Ascomycota</taxon>
        <taxon>Pezizomycotina</taxon>
        <taxon>Sordariomycetes</taxon>
        <taxon>Sordariomycetidae</taxon>
        <taxon>Diaporthales</taxon>
        <taxon>Diaporthaceae</taxon>
        <taxon>Diaporthe</taxon>
    </lineage>
</organism>
<accession>A0A2P5HMW0</accession>
<sequence length="375" mass="38805">MRLDTLPPTIIAYVLLLTTPTRAAVDLDFSAYPASAQSCLSQAVDASGCSSESTVSEMNDCLCGNSGDFVLGSARCLASIGISAGTMMDVIAGAMTLACIACMIIFFTKRKQDKLLLAEARAAAAKAQSTDKDQNRSLLSPGAVAPGQPGPGPSGPGAGVAGRHEGQGQGQGQVFGASVMPPTRAYPGLGTAEAQAWRGGDRGMMITDSPSELNGDSAVFQLYDGHAHRDPPSAWPSPLTVPGRGFSHHGLSRATTLHSESSWVPSPASAYASSNALGMYGHGPAGTLRSGAGSALTSPIARQGTHTTRSSWAHNGPLQEELYELPGTEVRSPVEADSNPVMTLPESTRDAVRRSTLPEYSSGGWIDPNTDKPPL</sequence>
<dbReference type="InParanoid" id="A0A2P5HMW0"/>
<evidence type="ECO:0000256" key="2">
    <source>
        <dbReference type="SAM" id="Phobius"/>
    </source>
</evidence>
<evidence type="ECO:0008006" key="6">
    <source>
        <dbReference type="Google" id="ProtNLM"/>
    </source>
</evidence>
<protein>
    <recommendedName>
        <fullName evidence="6">Extracellular membrane protein CFEM domain-containing protein</fullName>
    </recommendedName>
</protein>
<comment type="caution">
    <text evidence="4">The sequence shown here is derived from an EMBL/GenBank/DDBJ whole genome shotgun (WGS) entry which is preliminary data.</text>
</comment>
<dbReference type="EMBL" id="MAVT02001224">
    <property type="protein sequence ID" value="POS71594.1"/>
    <property type="molecule type" value="Genomic_DNA"/>
</dbReference>
<dbReference type="STRING" id="158607.A0A2P5HMW0"/>
<feature type="signal peptide" evidence="3">
    <location>
        <begin position="1"/>
        <end position="23"/>
    </location>
</feature>
<feature type="region of interest" description="Disordered" evidence="1">
    <location>
        <begin position="330"/>
        <end position="375"/>
    </location>
</feature>
<evidence type="ECO:0000313" key="5">
    <source>
        <dbReference type="Proteomes" id="UP000094444"/>
    </source>
</evidence>
<evidence type="ECO:0000256" key="3">
    <source>
        <dbReference type="SAM" id="SignalP"/>
    </source>
</evidence>
<dbReference type="Proteomes" id="UP000094444">
    <property type="component" value="Unassembled WGS sequence"/>
</dbReference>
<reference evidence="4" key="1">
    <citation type="submission" date="2017-09" db="EMBL/GenBank/DDBJ databases">
        <title>Polyketide synthases of a Diaporthe helianthi virulent isolate.</title>
        <authorList>
            <person name="Baroncelli R."/>
        </authorList>
    </citation>
    <scope>NUCLEOTIDE SEQUENCE [LARGE SCALE GENOMIC DNA]</scope>
    <source>
        <strain evidence="4">7/96</strain>
    </source>
</reference>
<feature type="region of interest" description="Disordered" evidence="1">
    <location>
        <begin position="126"/>
        <end position="182"/>
    </location>
</feature>
<gene>
    <name evidence="4" type="ORF">DHEL01_v210010</name>
</gene>
<name>A0A2P5HMW0_DIAHE</name>
<keyword evidence="2" id="KW-0472">Membrane</keyword>
<keyword evidence="2" id="KW-1133">Transmembrane helix</keyword>
<evidence type="ECO:0000256" key="1">
    <source>
        <dbReference type="SAM" id="MobiDB-lite"/>
    </source>
</evidence>
<keyword evidence="5" id="KW-1185">Reference proteome</keyword>
<feature type="chain" id="PRO_5015141676" description="Extracellular membrane protein CFEM domain-containing protein" evidence="3">
    <location>
        <begin position="24"/>
        <end position="375"/>
    </location>
</feature>